<dbReference type="Proteomes" id="UP000789901">
    <property type="component" value="Unassembled WGS sequence"/>
</dbReference>
<evidence type="ECO:0000313" key="1">
    <source>
        <dbReference type="EMBL" id="CAG8813453.1"/>
    </source>
</evidence>
<keyword evidence="2" id="KW-1185">Reference proteome</keyword>
<evidence type="ECO:0000313" key="2">
    <source>
        <dbReference type="Proteomes" id="UP000789901"/>
    </source>
</evidence>
<comment type="caution">
    <text evidence="1">The sequence shown here is derived from an EMBL/GenBank/DDBJ whole genome shotgun (WGS) entry which is preliminary data.</text>
</comment>
<gene>
    <name evidence="1" type="ORF">GMARGA_LOCUS25795</name>
</gene>
<dbReference type="EMBL" id="CAJVQB010029026">
    <property type="protein sequence ID" value="CAG8813453.1"/>
    <property type="molecule type" value="Genomic_DNA"/>
</dbReference>
<reference evidence="1 2" key="1">
    <citation type="submission" date="2021-06" db="EMBL/GenBank/DDBJ databases">
        <authorList>
            <person name="Kallberg Y."/>
            <person name="Tangrot J."/>
            <person name="Rosling A."/>
        </authorList>
    </citation>
    <scope>NUCLEOTIDE SEQUENCE [LARGE SCALE GENOMIC DNA]</scope>
    <source>
        <strain evidence="1 2">120-4 pot B 10/14</strain>
    </source>
</reference>
<name>A0ABN7W2Z3_GIGMA</name>
<feature type="non-terminal residue" evidence="1">
    <location>
        <position position="1"/>
    </location>
</feature>
<accession>A0ABN7W2Z3</accession>
<organism evidence="1 2">
    <name type="scientific">Gigaspora margarita</name>
    <dbReference type="NCBI Taxonomy" id="4874"/>
    <lineage>
        <taxon>Eukaryota</taxon>
        <taxon>Fungi</taxon>
        <taxon>Fungi incertae sedis</taxon>
        <taxon>Mucoromycota</taxon>
        <taxon>Glomeromycotina</taxon>
        <taxon>Glomeromycetes</taxon>
        <taxon>Diversisporales</taxon>
        <taxon>Gigasporaceae</taxon>
        <taxon>Gigaspora</taxon>
    </lineage>
</organism>
<protein>
    <submittedName>
        <fullName evidence="1">284_t:CDS:1</fullName>
    </submittedName>
</protein>
<proteinExistence type="predicted"/>
<sequence length="69" mass="8290">KHIIDENFIKNLSKDKRKHKWVVVNNNKKKLVVEKLEKEVLVKYYKPNKDKENEAPLLFKAKSTIENQK</sequence>